<evidence type="ECO:0008006" key="2">
    <source>
        <dbReference type="Google" id="ProtNLM"/>
    </source>
</evidence>
<gene>
    <name evidence="1" type="ORF">SDC9_76239</name>
</gene>
<protein>
    <recommendedName>
        <fullName evidence="2">Phage tail protein</fullName>
    </recommendedName>
</protein>
<reference evidence="1" key="1">
    <citation type="submission" date="2019-08" db="EMBL/GenBank/DDBJ databases">
        <authorList>
            <person name="Kucharzyk K."/>
            <person name="Murdoch R.W."/>
            <person name="Higgins S."/>
            <person name="Loffler F."/>
        </authorList>
    </citation>
    <scope>NUCLEOTIDE SEQUENCE</scope>
</reference>
<proteinExistence type="predicted"/>
<sequence length="215" mass="23471">MNEVFFDGMASFSDWGLYLTSLTIDAPKPKEIYVEIPHGDGALDLTEALTGEVHYESRPFEAVFAIKPETYSAELVRWLIGYLNGKKRIIRTKKEPGYYLIGRCATSFKNDGVLAVLTVKATCQPWKYKNDVTAKNTTIGVSGTTSVTLQNERKWVIPTITTSAAVTILFDGTSTSLNAGTHRVTNIALSCGDNVLTITGAAGTTVKFEYQEGAL</sequence>
<evidence type="ECO:0000313" key="1">
    <source>
        <dbReference type="EMBL" id="MPM29699.1"/>
    </source>
</evidence>
<accession>A0A644YN22</accession>
<dbReference type="AlphaFoldDB" id="A0A644YN22"/>
<name>A0A644YN22_9ZZZZ</name>
<comment type="caution">
    <text evidence="1">The sequence shown here is derived from an EMBL/GenBank/DDBJ whole genome shotgun (WGS) entry which is preliminary data.</text>
</comment>
<organism evidence="1">
    <name type="scientific">bioreactor metagenome</name>
    <dbReference type="NCBI Taxonomy" id="1076179"/>
    <lineage>
        <taxon>unclassified sequences</taxon>
        <taxon>metagenomes</taxon>
        <taxon>ecological metagenomes</taxon>
    </lineage>
</organism>
<dbReference type="EMBL" id="VSSQ01005584">
    <property type="protein sequence ID" value="MPM29699.1"/>
    <property type="molecule type" value="Genomic_DNA"/>
</dbReference>
<dbReference type="Gene3D" id="2.40.30.200">
    <property type="match status" value="1"/>
</dbReference>